<feature type="signal peptide" evidence="2">
    <location>
        <begin position="1"/>
        <end position="18"/>
    </location>
</feature>
<feature type="domain" description="Secretion system C-terminal sorting" evidence="3">
    <location>
        <begin position="340"/>
        <end position="409"/>
    </location>
</feature>
<sequence length="410" mass="44259">MKKYYLCLFFLIPILSVAQITLKGSLTTGNSGTDVWEYIDPNNGNVYAVIGGSGMSIIDVTDPTNPVQVEHLTSVPGFDVKVWENYVYCATGGGGDASIVDISDPTNAVEVATFPSAHNFFIDDRGYLYTSSPGVRIYDLNADPTNPNLLTTVGSEGHDVTVRGNMMIDCHGFSGTFLYDVTDPANPILLGSITDPDITYHHQGDFSTDGNYVYICDELGNHPQADITVWDISDISNPVKVDEVADGTATPHNLYVIDDFAYTSYYTAGLKIFDISDPSQLVLSDSFDTNSATGEGFSGAFGVYPSSATGNIYINDSSGVYIFGFDQLSVGDNTAIEFSMYPNPADSGVKINTPNTAIESVRVYSMFGQEILNLKDFSSTSEVEIDTTSLSSGVYFVQVNDSPAKKLIVQ</sequence>
<gene>
    <name evidence="4" type="ORF">ALE3EI_0082</name>
</gene>
<protein>
    <recommendedName>
        <fullName evidence="3">Secretion system C-terminal sorting domain-containing protein</fullName>
    </recommendedName>
</protein>
<organism evidence="4 5">
    <name type="scientific">Constantimarinum furrinae</name>
    <dbReference type="NCBI Taxonomy" id="2562285"/>
    <lineage>
        <taxon>Bacteria</taxon>
        <taxon>Pseudomonadati</taxon>
        <taxon>Bacteroidota</taxon>
        <taxon>Flavobacteriia</taxon>
        <taxon>Flavobacteriales</taxon>
        <taxon>Flavobacteriaceae</taxon>
        <taxon>Altibacter/Constantimarinum group</taxon>
        <taxon>Constantimarinum</taxon>
    </lineage>
</organism>
<proteinExistence type="predicted"/>
<feature type="chain" id="PRO_5028815158" description="Secretion system C-terminal sorting domain-containing protein" evidence="2">
    <location>
        <begin position="19"/>
        <end position="410"/>
    </location>
</feature>
<dbReference type="Pfam" id="PF08309">
    <property type="entry name" value="LVIVD"/>
    <property type="match status" value="4"/>
</dbReference>
<dbReference type="SUPFAM" id="SSF75011">
    <property type="entry name" value="3-carboxy-cis,cis-mucoante lactonizing enzyme"/>
    <property type="match status" value="1"/>
</dbReference>
<dbReference type="KEGG" id="alti:ALE3EI_0082"/>
<dbReference type="Pfam" id="PF18962">
    <property type="entry name" value="Por_Secre_tail"/>
    <property type="match status" value="1"/>
</dbReference>
<dbReference type="Proteomes" id="UP000515514">
    <property type="component" value="Chromosome"/>
</dbReference>
<accession>A0A7G8PQQ7</accession>
<keyword evidence="5" id="KW-1185">Reference proteome</keyword>
<evidence type="ECO:0000256" key="2">
    <source>
        <dbReference type="SAM" id="SignalP"/>
    </source>
</evidence>
<evidence type="ECO:0000313" key="4">
    <source>
        <dbReference type="EMBL" id="QNJ96673.1"/>
    </source>
</evidence>
<keyword evidence="1 2" id="KW-0732">Signal</keyword>
<dbReference type="InterPro" id="IPR026444">
    <property type="entry name" value="Secre_tail"/>
</dbReference>
<dbReference type="InterPro" id="IPR013211">
    <property type="entry name" value="LVIVD"/>
</dbReference>
<dbReference type="RefSeq" id="WP_186989734.1">
    <property type="nucleotide sequence ID" value="NZ_CP052909.1"/>
</dbReference>
<dbReference type="NCBIfam" id="TIGR04312">
    <property type="entry name" value="choice_anch_B"/>
    <property type="match status" value="1"/>
</dbReference>
<name>A0A7G8PQQ7_9FLAO</name>
<evidence type="ECO:0000313" key="5">
    <source>
        <dbReference type="Proteomes" id="UP000515514"/>
    </source>
</evidence>
<dbReference type="EMBL" id="CP052909">
    <property type="protein sequence ID" value="QNJ96673.1"/>
    <property type="molecule type" value="Genomic_DNA"/>
</dbReference>
<evidence type="ECO:0000259" key="3">
    <source>
        <dbReference type="Pfam" id="PF18962"/>
    </source>
</evidence>
<dbReference type="AlphaFoldDB" id="A0A7G8PQQ7"/>
<dbReference type="NCBIfam" id="TIGR04183">
    <property type="entry name" value="Por_Secre_tail"/>
    <property type="match status" value="1"/>
</dbReference>
<dbReference type="InterPro" id="IPR027589">
    <property type="entry name" value="Choice_anch_B"/>
</dbReference>
<evidence type="ECO:0000256" key="1">
    <source>
        <dbReference type="ARBA" id="ARBA00022729"/>
    </source>
</evidence>
<dbReference type="SUPFAM" id="SSF63825">
    <property type="entry name" value="YWTD domain"/>
    <property type="match status" value="1"/>
</dbReference>
<reference evidence="4 5" key="1">
    <citation type="submission" date="2020-04" db="EMBL/GenBank/DDBJ databases">
        <title>Genome sequence of Altibacter aquimarinus strain ALE3EI.</title>
        <authorList>
            <person name="Oh H.-M."/>
            <person name="Jang D."/>
        </authorList>
    </citation>
    <scope>NUCLEOTIDE SEQUENCE [LARGE SCALE GENOMIC DNA]</scope>
    <source>
        <strain evidence="4 5">ALE3EI</strain>
    </source>
</reference>